<keyword evidence="1" id="KW-0378">Hydrolase</keyword>
<dbReference type="GO" id="GO:0005886">
    <property type="term" value="C:plasma membrane"/>
    <property type="evidence" value="ECO:0007669"/>
    <property type="project" value="UniProtKB-SubCell"/>
</dbReference>
<dbReference type="InterPro" id="IPR005081">
    <property type="entry name" value="SpoIIGA"/>
</dbReference>
<dbReference type="GO" id="GO:0006508">
    <property type="term" value="P:proteolysis"/>
    <property type="evidence" value="ECO:0007669"/>
    <property type="project" value="UniProtKB-KW"/>
</dbReference>
<keyword evidence="1" id="KW-1003">Cell membrane</keyword>
<feature type="transmembrane region" description="Helical" evidence="3">
    <location>
        <begin position="6"/>
        <end position="28"/>
    </location>
</feature>
<dbReference type="GO" id="GO:0004190">
    <property type="term" value="F:aspartic-type endopeptidase activity"/>
    <property type="evidence" value="ECO:0007669"/>
    <property type="project" value="UniProtKB-KW"/>
</dbReference>
<dbReference type="RefSeq" id="WP_034423296.1">
    <property type="nucleotide sequence ID" value="NZ_CP045798.1"/>
</dbReference>
<keyword evidence="3" id="KW-0812">Transmembrane</keyword>
<dbReference type="NCBIfam" id="TIGR02854">
    <property type="entry name" value="spore_II_GA"/>
    <property type="match status" value="1"/>
</dbReference>
<feature type="transmembrane region" description="Helical" evidence="3">
    <location>
        <begin position="40"/>
        <end position="59"/>
    </location>
</feature>
<dbReference type="EMBL" id="CP045798">
    <property type="protein sequence ID" value="QNB45105.1"/>
    <property type="molecule type" value="Genomic_DNA"/>
</dbReference>
<feature type="active site" evidence="2">
    <location>
        <position position="188"/>
    </location>
</feature>
<evidence type="ECO:0000256" key="1">
    <source>
        <dbReference type="PIRNR" id="PIRNR018571"/>
    </source>
</evidence>
<evidence type="ECO:0000313" key="5">
    <source>
        <dbReference type="Proteomes" id="UP000515847"/>
    </source>
</evidence>
<sequence>MEETGLTAHVYVDVVFLVNLIMDFFILWATGKIGKIRMKMVRIFLGALFGAFYSLVIFFPEWPALTSLLVKVLCSLVMVFIAFAPLPLGSFIRSLGYLYLVSFAMGGAVMGVIYLTNNSPGYVQAWNGAAVIIGNIHYSWLSVAIGMAIFLGVGGLSYVRKNWLQENLMSQIILTFGSDKVSLQALLDTGNQLVDPLTQKPVIVAEVKALHKLIPREVVNIVNSGEEIHLPELTSLIDPQWSSRLRIIPFNSVGRSNGLMLGFRPDAVEIRYHGKMRKTGDVIVGLVNKKLSNQGRYQALLHPELLE</sequence>
<dbReference type="GO" id="GO:0030436">
    <property type="term" value="P:asexual sporulation"/>
    <property type="evidence" value="ECO:0007669"/>
    <property type="project" value="InterPro"/>
</dbReference>
<dbReference type="Proteomes" id="UP000515847">
    <property type="component" value="Chromosome"/>
</dbReference>
<dbReference type="AlphaFoldDB" id="A0A7G6DZ51"/>
<keyword evidence="1" id="KW-0064">Aspartyl protease</keyword>
<dbReference type="KEGG" id="tfr:BR63_01470"/>
<keyword evidence="1" id="KW-0749">Sporulation</keyword>
<protein>
    <recommendedName>
        <fullName evidence="1">Sporulation sigma-E factor-processing peptidase</fullName>
        <ecNumber evidence="1">3.4.23.-</ecNumber>
    </recommendedName>
    <alternativeName>
        <fullName evidence="1">Membrane-associated aspartic protease</fullName>
    </alternativeName>
    <alternativeName>
        <fullName evidence="1">Stage II sporulation protein GA</fullName>
    </alternativeName>
</protein>
<feature type="transmembrane region" description="Helical" evidence="3">
    <location>
        <begin position="96"/>
        <end position="116"/>
    </location>
</feature>
<gene>
    <name evidence="4" type="primary">spoIIGA</name>
    <name evidence="4" type="ORF">BR63_01470</name>
</gene>
<keyword evidence="3" id="KW-1133">Transmembrane helix</keyword>
<evidence type="ECO:0000313" key="4">
    <source>
        <dbReference type="EMBL" id="QNB45105.1"/>
    </source>
</evidence>
<dbReference type="OrthoDB" id="2690199at2"/>
<dbReference type="Pfam" id="PF03419">
    <property type="entry name" value="Peptidase_U4"/>
    <property type="match status" value="1"/>
</dbReference>
<comment type="subcellular location">
    <subcellularLocation>
        <location evidence="1">Cell membrane</location>
    </subcellularLocation>
</comment>
<dbReference type="PIRSF" id="PIRSF018571">
    <property type="entry name" value="SpoIIGA"/>
    <property type="match status" value="1"/>
</dbReference>
<comment type="similarity">
    <text evidence="1">Belongs to the peptidase U4 family.</text>
</comment>
<keyword evidence="5" id="KW-1185">Reference proteome</keyword>
<proteinExistence type="inferred from homology"/>
<keyword evidence="1 3" id="KW-0472">Membrane</keyword>
<accession>A0A7G6DZ51</accession>
<dbReference type="EC" id="3.4.23.-" evidence="1"/>
<evidence type="ECO:0000256" key="3">
    <source>
        <dbReference type="SAM" id="Phobius"/>
    </source>
</evidence>
<comment type="function">
    <text evidence="1">Probable aspartic protease that is responsible for the proteolytic cleavage of the RNA polymerase sigma E factor (SigE/spoIIGB) to yield the active peptide in the mother cell during sporulation. Responds to a signal from the forespore that is triggered by the extracellular signal protein SpoIIR.</text>
</comment>
<reference evidence="4 5" key="1">
    <citation type="journal article" date="2019" name="Front. Microbiol.">
        <title>Thermoanaerosceptrum fracticalcis gen. nov. sp. nov., a Novel Fumarate-Fermenting Microorganism From a Deep Fractured Carbonate Aquifer of the US Great Basin.</title>
        <authorList>
            <person name="Hamilton-Brehm S.D."/>
            <person name="Stewart L.E."/>
            <person name="Zavarin M."/>
            <person name="Caldwell M."/>
            <person name="Lawson P.A."/>
            <person name="Onstott T.C."/>
            <person name="Grzymski J."/>
            <person name="Neveux I."/>
            <person name="Lollar B.S."/>
            <person name="Russell C.E."/>
            <person name="Moser D.P."/>
        </authorList>
    </citation>
    <scope>NUCLEOTIDE SEQUENCE [LARGE SCALE GENOMIC DNA]</scope>
    <source>
        <strain evidence="4 5">DRI-13</strain>
    </source>
</reference>
<feature type="transmembrane region" description="Helical" evidence="3">
    <location>
        <begin position="136"/>
        <end position="159"/>
    </location>
</feature>
<evidence type="ECO:0000256" key="2">
    <source>
        <dbReference type="PIRSR" id="PIRSR018571-1"/>
    </source>
</evidence>
<dbReference type="GO" id="GO:0030435">
    <property type="term" value="P:sporulation resulting in formation of a cellular spore"/>
    <property type="evidence" value="ECO:0007669"/>
    <property type="project" value="UniProtKB-KW"/>
</dbReference>
<organism evidence="4 5">
    <name type="scientific">Thermanaerosceptrum fracticalcis</name>
    <dbReference type="NCBI Taxonomy" id="1712410"/>
    <lineage>
        <taxon>Bacteria</taxon>
        <taxon>Bacillati</taxon>
        <taxon>Bacillota</taxon>
        <taxon>Clostridia</taxon>
        <taxon>Eubacteriales</taxon>
        <taxon>Peptococcaceae</taxon>
        <taxon>Thermanaerosceptrum</taxon>
    </lineage>
</organism>
<name>A0A7G6DZ51_THEFR</name>
<feature type="transmembrane region" description="Helical" evidence="3">
    <location>
        <begin position="65"/>
        <end position="84"/>
    </location>
</feature>
<keyword evidence="1" id="KW-0645">Protease</keyword>